<comment type="caution">
    <text evidence="4">The sequence shown here is derived from an EMBL/GenBank/DDBJ whole genome shotgun (WGS) entry which is preliminary data.</text>
</comment>
<reference evidence="4 5" key="1">
    <citation type="journal article" date="2016" name="Nat. Commun.">
        <title>Thousands of microbial genomes shed light on interconnected biogeochemical processes in an aquifer system.</title>
        <authorList>
            <person name="Anantharaman K."/>
            <person name="Brown C.T."/>
            <person name="Hug L.A."/>
            <person name="Sharon I."/>
            <person name="Castelle C.J."/>
            <person name="Probst A.J."/>
            <person name="Thomas B.C."/>
            <person name="Singh A."/>
            <person name="Wilkins M.J."/>
            <person name="Karaoz U."/>
            <person name="Brodie E.L."/>
            <person name="Williams K.H."/>
            <person name="Hubbard S.S."/>
            <person name="Banfield J.F."/>
        </authorList>
    </citation>
    <scope>NUCLEOTIDE SEQUENCE [LARGE SCALE GENOMIC DNA]</scope>
</reference>
<organism evidence="4 5">
    <name type="scientific">Candidatus Sungbacteria bacterium RIFCSPHIGHO2_02_FULL_52_23</name>
    <dbReference type="NCBI Taxonomy" id="1802274"/>
    <lineage>
        <taxon>Bacteria</taxon>
        <taxon>Candidatus Sungiibacteriota</taxon>
    </lineage>
</organism>
<feature type="domain" description="DUF8128" evidence="3">
    <location>
        <begin position="63"/>
        <end position="366"/>
    </location>
</feature>
<dbReference type="Pfam" id="PF26449">
    <property type="entry name" value="DUF8128"/>
    <property type="match status" value="1"/>
</dbReference>
<evidence type="ECO:0000256" key="2">
    <source>
        <dbReference type="SAM" id="Phobius"/>
    </source>
</evidence>
<dbReference type="InterPro" id="IPR051162">
    <property type="entry name" value="T4SS_component"/>
</dbReference>
<accession>A0A1G2KWU6</accession>
<proteinExistence type="predicted"/>
<dbReference type="Pfam" id="PF02534">
    <property type="entry name" value="T4SS-DNA_transf"/>
    <property type="match status" value="1"/>
</dbReference>
<dbReference type="Gene3D" id="3.40.50.300">
    <property type="entry name" value="P-loop containing nucleotide triphosphate hydrolases"/>
    <property type="match status" value="2"/>
</dbReference>
<dbReference type="PANTHER" id="PTHR30121">
    <property type="entry name" value="UNCHARACTERIZED PROTEIN YJGR-RELATED"/>
    <property type="match status" value="1"/>
</dbReference>
<dbReference type="InterPro" id="IPR003688">
    <property type="entry name" value="TraG/VirD4"/>
</dbReference>
<feature type="transmembrane region" description="Helical" evidence="2">
    <location>
        <begin position="6"/>
        <end position="24"/>
    </location>
</feature>
<keyword evidence="2" id="KW-0812">Transmembrane</keyword>
<dbReference type="InterPro" id="IPR058441">
    <property type="entry name" value="DUF8128"/>
</dbReference>
<dbReference type="AlphaFoldDB" id="A0A1G2KWU6"/>
<name>A0A1G2KWU6_9BACT</name>
<protein>
    <recommendedName>
        <fullName evidence="3">DUF8128 domain-containing protein</fullName>
    </recommendedName>
</protein>
<dbReference type="SUPFAM" id="SSF52540">
    <property type="entry name" value="P-loop containing nucleoside triphosphate hydrolases"/>
    <property type="match status" value="1"/>
</dbReference>
<dbReference type="STRING" id="1802274.A3J58_00185"/>
<dbReference type="InterPro" id="IPR027417">
    <property type="entry name" value="P-loop_NTPase"/>
</dbReference>
<feature type="compositionally biased region" description="Pro residues" evidence="1">
    <location>
        <begin position="816"/>
        <end position="849"/>
    </location>
</feature>
<dbReference type="Proteomes" id="UP000178510">
    <property type="component" value="Unassembled WGS sequence"/>
</dbReference>
<dbReference type="GO" id="GO:0016020">
    <property type="term" value="C:membrane"/>
    <property type="evidence" value="ECO:0007669"/>
    <property type="project" value="InterPro"/>
</dbReference>
<dbReference type="PANTHER" id="PTHR30121:SF6">
    <property type="entry name" value="SLR6007 PROTEIN"/>
    <property type="match status" value="1"/>
</dbReference>
<dbReference type="EMBL" id="MHQM01000017">
    <property type="protein sequence ID" value="OHA03893.1"/>
    <property type="molecule type" value="Genomic_DNA"/>
</dbReference>
<evidence type="ECO:0000259" key="3">
    <source>
        <dbReference type="Pfam" id="PF26449"/>
    </source>
</evidence>
<sequence>MTLTTFFYIGGVLLLAIVAGLFVLRRISRTRAVIARSLNMSLLTVRMPPVHMEQQMQVQQIREKIALMEQLYTNLHQIEDSFVRSFLYGRPTFALELTIPHIGEELAFYLAVPRRLAPAVEKIVQGIFPEGHIEKAPEYNIFNPQGVTAGAFITLRGPRYYPVRTYQKLEGDPMRELTNVFTKLAPEGEGAALQIVARPARNKWRRKLKANAKLLFEGKRPKHGLEKAVAMVGKTVMSERKSVQEAEQKKMMQQKRLTPLEEDVVKMLEAKAGKSIFETNIRVIASAGTKERADAILQGLTLAFGQFNDPNINSFAPHAVAGKSLRDFAFSFSFRAFDERRSVVLGSEELTSIFHFPNVPTETPNVKILKAREAPPPANLPQDGILLGFNSFRGEKRDVRMLDEDRRRHLYVIGQTGTGKTTLIENLAVQDIQAGKGVCFIDPHGDTVERMLGLVPRHRLQDVIYFNPGDVERPMGLNMLEYDPAFPEQKTFIVNELLGIFNKLYNMSIAGGPIFEQYFRNATMLVMDDPASGNTILEISRVLSDKAFRDYKISRTTNIVVKKFWTEIAEKAGGEASLKDMVPYITSKTDNFTSNEIMRPIVAQQKSAFNIREVMDSGKILLVNLSKGRLGDLNSSFIGLIVVGKLLMASLSRTDISEEKRKDFYLYIDEFQNVTTDSIATILSEARKYRLDLVIAHQFIGQLKDEIKKAVFGNVGSMASFRIGSEDAEFLAKQFKPVFTEQDLLNVDNHNCYMKLLINGATAQPFSMKTYPPVKGEQELIDVIKEISRTTYGRPREEVEREIIERHSRLGGQAPTVPPAVPPAPAPPPPSPSPQMPTSPPPPITPPAL</sequence>
<evidence type="ECO:0000313" key="4">
    <source>
        <dbReference type="EMBL" id="OHA03893.1"/>
    </source>
</evidence>
<evidence type="ECO:0000313" key="5">
    <source>
        <dbReference type="Proteomes" id="UP000178510"/>
    </source>
</evidence>
<feature type="region of interest" description="Disordered" evidence="1">
    <location>
        <begin position="803"/>
        <end position="849"/>
    </location>
</feature>
<evidence type="ECO:0000256" key="1">
    <source>
        <dbReference type="SAM" id="MobiDB-lite"/>
    </source>
</evidence>
<keyword evidence="2" id="KW-0472">Membrane</keyword>
<keyword evidence="2" id="KW-1133">Transmembrane helix</keyword>
<gene>
    <name evidence="4" type="ORF">A3J58_00185</name>
</gene>